<protein>
    <submittedName>
        <fullName evidence="1">Uncharacterized protein</fullName>
    </submittedName>
</protein>
<evidence type="ECO:0000313" key="1">
    <source>
        <dbReference type="EMBL" id="MFC7599131.1"/>
    </source>
</evidence>
<gene>
    <name evidence="1" type="ORF">ACFQVD_03285</name>
</gene>
<proteinExistence type="predicted"/>
<name>A0ABW2SUK0_9ACTN</name>
<comment type="caution">
    <text evidence="1">The sequence shown here is derived from an EMBL/GenBank/DDBJ whole genome shotgun (WGS) entry which is preliminary data.</text>
</comment>
<dbReference type="EMBL" id="JBHTEE010000001">
    <property type="protein sequence ID" value="MFC7599131.1"/>
    <property type="molecule type" value="Genomic_DNA"/>
</dbReference>
<organism evidence="1 2">
    <name type="scientific">Streptosporangium amethystogenes subsp. fukuiense</name>
    <dbReference type="NCBI Taxonomy" id="698418"/>
    <lineage>
        <taxon>Bacteria</taxon>
        <taxon>Bacillati</taxon>
        <taxon>Actinomycetota</taxon>
        <taxon>Actinomycetes</taxon>
        <taxon>Streptosporangiales</taxon>
        <taxon>Streptosporangiaceae</taxon>
        <taxon>Streptosporangium</taxon>
    </lineage>
</organism>
<sequence>MTSRVVHLVVLDAIFTLIALRSRTSNEALAATADALTDHRI</sequence>
<evidence type="ECO:0000313" key="2">
    <source>
        <dbReference type="Proteomes" id="UP001596514"/>
    </source>
</evidence>
<accession>A0ABW2SUK0</accession>
<keyword evidence="2" id="KW-1185">Reference proteome</keyword>
<reference evidence="2" key="1">
    <citation type="journal article" date="2019" name="Int. J. Syst. Evol. Microbiol.">
        <title>The Global Catalogue of Microorganisms (GCM) 10K type strain sequencing project: providing services to taxonomists for standard genome sequencing and annotation.</title>
        <authorList>
            <consortium name="The Broad Institute Genomics Platform"/>
            <consortium name="The Broad Institute Genome Sequencing Center for Infectious Disease"/>
            <person name="Wu L."/>
            <person name="Ma J."/>
        </authorList>
    </citation>
    <scope>NUCLEOTIDE SEQUENCE [LARGE SCALE GENOMIC DNA]</scope>
    <source>
        <strain evidence="2">JCM 10083</strain>
    </source>
</reference>
<dbReference type="Proteomes" id="UP001596514">
    <property type="component" value="Unassembled WGS sequence"/>
</dbReference>
<dbReference type="RefSeq" id="WP_386368376.1">
    <property type="nucleotide sequence ID" value="NZ_JBHTEE010000001.1"/>
</dbReference>